<accession>A0A450SC03</accession>
<evidence type="ECO:0000313" key="1">
    <source>
        <dbReference type="EMBL" id="VFJ49793.1"/>
    </source>
</evidence>
<name>A0A450SC03_9GAMM</name>
<dbReference type="EMBL" id="CAADFL010000075">
    <property type="protein sequence ID" value="VFK08607.1"/>
    <property type="molecule type" value="Genomic_DNA"/>
</dbReference>
<evidence type="ECO:0000313" key="2">
    <source>
        <dbReference type="EMBL" id="VFK08607.1"/>
    </source>
</evidence>
<protein>
    <submittedName>
        <fullName evidence="1">Uncharacterized protein</fullName>
    </submittedName>
</protein>
<gene>
    <name evidence="1" type="ORF">BECKFM1743A_GA0114220_100768</name>
    <name evidence="2" type="ORF">BECKFM1743B_GA0114221_100758</name>
</gene>
<organism evidence="1">
    <name type="scientific">Candidatus Kentrum sp. FM</name>
    <dbReference type="NCBI Taxonomy" id="2126340"/>
    <lineage>
        <taxon>Bacteria</taxon>
        <taxon>Pseudomonadati</taxon>
        <taxon>Pseudomonadota</taxon>
        <taxon>Gammaproteobacteria</taxon>
        <taxon>Candidatus Kentrum</taxon>
    </lineage>
</organism>
<proteinExistence type="predicted"/>
<dbReference type="AlphaFoldDB" id="A0A450SC03"/>
<sequence length="46" mass="5373">MPDYVLYLIKGWFCYPMAVSSDFLASESRMLARYALYSSRSEQVRA</sequence>
<reference evidence="1" key="1">
    <citation type="submission" date="2019-02" db="EMBL/GenBank/DDBJ databases">
        <authorList>
            <person name="Gruber-Vodicka R. H."/>
            <person name="Seah K. B. B."/>
        </authorList>
    </citation>
    <scope>NUCLEOTIDE SEQUENCE</scope>
    <source>
        <strain evidence="1">BECK_BZ163</strain>
        <strain evidence="2">BECK_BZ164</strain>
    </source>
</reference>
<dbReference type="EMBL" id="CAADEZ010000076">
    <property type="protein sequence ID" value="VFJ49793.1"/>
    <property type="molecule type" value="Genomic_DNA"/>
</dbReference>